<proteinExistence type="predicted"/>
<sequence>MPNSRVLIADFQFSALLRKSIAWAKIQKSNYTSFGIPKKGLLNTFSLSVLQGAKTQFLVSSKQNLSGFYPDGEFKQ</sequence>
<comment type="caution">
    <text evidence="1">The sequence shown here is derived from an EMBL/GenBank/DDBJ whole genome shotgun (WGS) entry which is preliminary data.</text>
</comment>
<protein>
    <submittedName>
        <fullName evidence="1">Uncharacterized protein</fullName>
    </submittedName>
</protein>
<dbReference type="AlphaFoldDB" id="A0A2N6LA58"/>
<reference evidence="1 2" key="1">
    <citation type="submission" date="2017-07" db="EMBL/GenBank/DDBJ databases">
        <title>Genomes of Fischerella (Mastigocladus) sp. strains.</title>
        <authorList>
            <person name="Miller S.R."/>
        </authorList>
    </citation>
    <scope>NUCLEOTIDE SEQUENCE [LARGE SCALE GENOMIC DNA]</scope>
    <source>
        <strain evidence="1 2">CCMEE 5318</strain>
    </source>
</reference>
<gene>
    <name evidence="1" type="ORF">CEN46_18950</name>
</gene>
<dbReference type="Proteomes" id="UP000235081">
    <property type="component" value="Unassembled WGS sequence"/>
</dbReference>
<dbReference type="EMBL" id="NMQE01000616">
    <property type="protein sequence ID" value="PMB19272.1"/>
    <property type="molecule type" value="Genomic_DNA"/>
</dbReference>
<accession>A0A2N6LA58</accession>
<evidence type="ECO:0000313" key="1">
    <source>
        <dbReference type="EMBL" id="PMB19272.1"/>
    </source>
</evidence>
<evidence type="ECO:0000313" key="2">
    <source>
        <dbReference type="Proteomes" id="UP000235081"/>
    </source>
</evidence>
<name>A0A2N6LA58_9CYAN</name>
<organism evidence="1 2">
    <name type="scientific">Fischerella thermalis CCMEE 5318</name>
    <dbReference type="NCBI Taxonomy" id="2019666"/>
    <lineage>
        <taxon>Bacteria</taxon>
        <taxon>Bacillati</taxon>
        <taxon>Cyanobacteriota</taxon>
        <taxon>Cyanophyceae</taxon>
        <taxon>Nostocales</taxon>
        <taxon>Hapalosiphonaceae</taxon>
        <taxon>Fischerella</taxon>
    </lineage>
</organism>